<dbReference type="Gene3D" id="3.80.10.10">
    <property type="entry name" value="Ribonuclease Inhibitor"/>
    <property type="match status" value="1"/>
</dbReference>
<dbReference type="InterPro" id="IPR032675">
    <property type="entry name" value="LRR_dom_sf"/>
</dbReference>
<gene>
    <name evidence="1" type="ORF">BJX67DRAFT_390763</name>
</gene>
<keyword evidence="2" id="KW-1185">Reference proteome</keyword>
<proteinExistence type="predicted"/>
<protein>
    <recommendedName>
        <fullName evidence="3">F-box domain-containing protein</fullName>
    </recommendedName>
</protein>
<evidence type="ECO:0000313" key="1">
    <source>
        <dbReference type="EMBL" id="KAL2863193.1"/>
    </source>
</evidence>
<accession>A0ABR4LF76</accession>
<dbReference type="GeneID" id="98149750"/>
<dbReference type="EMBL" id="JBFXLQ010000055">
    <property type="protein sequence ID" value="KAL2863193.1"/>
    <property type="molecule type" value="Genomic_DNA"/>
</dbReference>
<sequence>MSVAGGLEGCPPEIVESITILLDVTDAGNLRLASRCLCSKVRHGIFRSYFRSKCVKVVGPELERLVAITQHGWLGCEISDLTLVGIVNDAKTFEANPENLPERLVHLLGNAFKNIAANGTFRKLRSLSLEVIVCSPDSKDELAPIDGGPQRPIWQTAAETARITFSALQGSNLEIESMNIFNRQLRCSIAGNELSRIDYHAKGLSKTLCSLKSLSISVSERMFDAELEAILTGDLDYDGATDDEGRALEEAARQACNDCNFTGLAGLIQACENITYLDILHRRVNLGYPLSRIPNERLFQRVAGLGTTLLPPLEECILRGVFLTEIDLSAFVKAAPFLRRLSIEAVTMVLGTFQSIFDYITSDISKLEYLYLEQLRTGSDMVHFTDAGHPKLYTWENANGSSTLKREGEDVRRPIQCHQLTDWLPVGSPNFRAWLRDQRRKYGPP</sequence>
<name>A0ABR4LF76_9EURO</name>
<reference evidence="1 2" key="1">
    <citation type="submission" date="2024-07" db="EMBL/GenBank/DDBJ databases">
        <title>Section-level genome sequencing and comparative genomics of Aspergillus sections Usti and Cavernicolus.</title>
        <authorList>
            <consortium name="Lawrence Berkeley National Laboratory"/>
            <person name="Nybo J.L."/>
            <person name="Vesth T.C."/>
            <person name="Theobald S."/>
            <person name="Frisvad J.C."/>
            <person name="Larsen T.O."/>
            <person name="Kjaerboelling I."/>
            <person name="Rothschild-Mancinelli K."/>
            <person name="Lyhne E.K."/>
            <person name="Kogle M.E."/>
            <person name="Barry K."/>
            <person name="Clum A."/>
            <person name="Na H."/>
            <person name="Ledsgaard L."/>
            <person name="Lin J."/>
            <person name="Lipzen A."/>
            <person name="Kuo A."/>
            <person name="Riley R."/>
            <person name="Mondo S."/>
            <person name="Labutti K."/>
            <person name="Haridas S."/>
            <person name="Pangalinan J."/>
            <person name="Salamov A.A."/>
            <person name="Simmons B.A."/>
            <person name="Magnuson J.K."/>
            <person name="Chen J."/>
            <person name="Drula E."/>
            <person name="Henrissat B."/>
            <person name="Wiebenga A."/>
            <person name="Lubbers R.J."/>
            <person name="Gomes A.C."/>
            <person name="Macurrencykelacurrency M.R."/>
            <person name="Stajich J."/>
            <person name="Grigoriev I.V."/>
            <person name="Mortensen U.H."/>
            <person name="De Vries R.P."/>
            <person name="Baker S.E."/>
            <person name="Andersen M.R."/>
        </authorList>
    </citation>
    <scope>NUCLEOTIDE SEQUENCE [LARGE SCALE GENOMIC DNA]</scope>
    <source>
        <strain evidence="1 2">CBS 449.75</strain>
    </source>
</reference>
<dbReference type="SUPFAM" id="SSF52047">
    <property type="entry name" value="RNI-like"/>
    <property type="match status" value="1"/>
</dbReference>
<dbReference type="RefSeq" id="XP_070882172.1">
    <property type="nucleotide sequence ID" value="XM_071034678.1"/>
</dbReference>
<organism evidence="1 2">
    <name type="scientific">Aspergillus lucknowensis</name>
    <dbReference type="NCBI Taxonomy" id="176173"/>
    <lineage>
        <taxon>Eukaryota</taxon>
        <taxon>Fungi</taxon>
        <taxon>Dikarya</taxon>
        <taxon>Ascomycota</taxon>
        <taxon>Pezizomycotina</taxon>
        <taxon>Eurotiomycetes</taxon>
        <taxon>Eurotiomycetidae</taxon>
        <taxon>Eurotiales</taxon>
        <taxon>Aspergillaceae</taxon>
        <taxon>Aspergillus</taxon>
        <taxon>Aspergillus subgen. Nidulantes</taxon>
    </lineage>
</organism>
<comment type="caution">
    <text evidence="1">The sequence shown here is derived from an EMBL/GenBank/DDBJ whole genome shotgun (WGS) entry which is preliminary data.</text>
</comment>
<evidence type="ECO:0000313" key="2">
    <source>
        <dbReference type="Proteomes" id="UP001610432"/>
    </source>
</evidence>
<evidence type="ECO:0008006" key="3">
    <source>
        <dbReference type="Google" id="ProtNLM"/>
    </source>
</evidence>
<dbReference type="Proteomes" id="UP001610432">
    <property type="component" value="Unassembled WGS sequence"/>
</dbReference>